<sequence length="237" mass="27279">MTLQETKEKHCQHGDLTTLYGIIIQFVLAFFAFSFLILKRRKEPAGERRPWLIWVFDTSKQALGAMFIHFANVFLSSYVINSNDSDPCSWYIVYFLLDSTVGLLCIYIAVRVSSFFIALFNCNTLRFGSTDILPGGMHGPVAKVLMRPITNVYLEVALVMLIIPFVVNAVMFWVVDNFLMMKKKKKKQNQDINTTVHYHANKQDKLDGLNQSELEILLAMDEDEIKLRNGNHFAERI</sequence>
<evidence type="ECO:0000313" key="2">
    <source>
        <dbReference type="EMBL" id="PIK34539.1"/>
    </source>
</evidence>
<dbReference type="AlphaFoldDB" id="A0A2G8JFQ8"/>
<accession>A0A2G8JFQ8</accession>
<feature type="transmembrane region" description="Helical" evidence="1">
    <location>
        <begin position="152"/>
        <end position="175"/>
    </location>
</feature>
<dbReference type="OrthoDB" id="431202at2759"/>
<keyword evidence="1" id="KW-1133">Transmembrane helix</keyword>
<evidence type="ECO:0000313" key="3">
    <source>
        <dbReference type="Proteomes" id="UP000230750"/>
    </source>
</evidence>
<comment type="caution">
    <text evidence="2">The sequence shown here is derived from an EMBL/GenBank/DDBJ whole genome shotgun (WGS) entry which is preliminary data.</text>
</comment>
<dbReference type="PANTHER" id="PTHR31735">
    <property type="entry name" value="VACUOLAR MEMBRANE PROTEIN YPL162C"/>
    <property type="match status" value="1"/>
</dbReference>
<keyword evidence="3" id="KW-1185">Reference proteome</keyword>
<dbReference type="PANTHER" id="PTHR31735:SF1">
    <property type="entry name" value="VACUOLAR MEMBRANE PROTEIN YPL162C"/>
    <property type="match status" value="1"/>
</dbReference>
<name>A0A2G8JFQ8_STIJA</name>
<keyword evidence="1 2" id="KW-0812">Transmembrane</keyword>
<dbReference type="EMBL" id="MRZV01002145">
    <property type="protein sequence ID" value="PIK34539.1"/>
    <property type="molecule type" value="Genomic_DNA"/>
</dbReference>
<dbReference type="Pfam" id="PF12400">
    <property type="entry name" value="STIMATE"/>
    <property type="match status" value="2"/>
</dbReference>
<keyword evidence="1" id="KW-0472">Membrane</keyword>
<dbReference type="InterPro" id="IPR022127">
    <property type="entry name" value="STIMATE/YPL162C"/>
</dbReference>
<feature type="transmembrane region" description="Helical" evidence="1">
    <location>
        <begin position="91"/>
        <end position="110"/>
    </location>
</feature>
<dbReference type="GO" id="GO:0016020">
    <property type="term" value="C:membrane"/>
    <property type="evidence" value="ECO:0007669"/>
    <property type="project" value="TreeGrafter"/>
</dbReference>
<organism evidence="2 3">
    <name type="scientific">Stichopus japonicus</name>
    <name type="common">Sea cucumber</name>
    <dbReference type="NCBI Taxonomy" id="307972"/>
    <lineage>
        <taxon>Eukaryota</taxon>
        <taxon>Metazoa</taxon>
        <taxon>Echinodermata</taxon>
        <taxon>Eleutherozoa</taxon>
        <taxon>Echinozoa</taxon>
        <taxon>Holothuroidea</taxon>
        <taxon>Aspidochirotacea</taxon>
        <taxon>Aspidochirotida</taxon>
        <taxon>Stichopodidae</taxon>
        <taxon>Apostichopus</taxon>
    </lineage>
</organism>
<dbReference type="Proteomes" id="UP000230750">
    <property type="component" value="Unassembled WGS sequence"/>
</dbReference>
<feature type="transmembrane region" description="Helical" evidence="1">
    <location>
        <begin position="50"/>
        <end position="71"/>
    </location>
</feature>
<feature type="transmembrane region" description="Helical" evidence="1">
    <location>
        <begin position="20"/>
        <end position="38"/>
    </location>
</feature>
<reference evidence="2 3" key="1">
    <citation type="journal article" date="2017" name="PLoS Biol.">
        <title>The sea cucumber genome provides insights into morphological evolution and visceral regeneration.</title>
        <authorList>
            <person name="Zhang X."/>
            <person name="Sun L."/>
            <person name="Yuan J."/>
            <person name="Sun Y."/>
            <person name="Gao Y."/>
            <person name="Zhang L."/>
            <person name="Li S."/>
            <person name="Dai H."/>
            <person name="Hamel J.F."/>
            <person name="Liu C."/>
            <person name="Yu Y."/>
            <person name="Liu S."/>
            <person name="Lin W."/>
            <person name="Guo K."/>
            <person name="Jin S."/>
            <person name="Xu P."/>
            <person name="Storey K.B."/>
            <person name="Huan P."/>
            <person name="Zhang T."/>
            <person name="Zhou Y."/>
            <person name="Zhang J."/>
            <person name="Lin C."/>
            <person name="Li X."/>
            <person name="Xing L."/>
            <person name="Huo D."/>
            <person name="Sun M."/>
            <person name="Wang L."/>
            <person name="Mercier A."/>
            <person name="Li F."/>
            <person name="Yang H."/>
            <person name="Xiang J."/>
        </authorList>
    </citation>
    <scope>NUCLEOTIDE SEQUENCE [LARGE SCALE GENOMIC DNA]</scope>
    <source>
        <strain evidence="2">Shaxun</strain>
        <tissue evidence="2">Muscle</tissue>
    </source>
</reference>
<protein>
    <submittedName>
        <fullName evidence="2">Putative transmembrane protein</fullName>
    </submittedName>
</protein>
<dbReference type="STRING" id="307972.A0A2G8JFQ8"/>
<evidence type="ECO:0000256" key="1">
    <source>
        <dbReference type="SAM" id="Phobius"/>
    </source>
</evidence>
<proteinExistence type="predicted"/>
<gene>
    <name evidence="2" type="ORF">BSL78_28638</name>
</gene>